<feature type="region of interest" description="Disordered" evidence="1">
    <location>
        <begin position="1"/>
        <end position="67"/>
    </location>
</feature>
<evidence type="ECO:0000313" key="3">
    <source>
        <dbReference type="Proteomes" id="UP000187209"/>
    </source>
</evidence>
<sequence length="400" mass="45879">MGNVCCTDRRKKAQEHPSPGFKTSKAHNQSPSKIPKTPKTPKTPNTSKTPIASPEHPQPALSRRNLKLPMPNDIVFNTLTPTSKNQINIVDFNESLVDELEYDITEAKDLSQVEQEKILHLFETFSNEVNEGEEEAFEGFSLVDIKNSESSSTQNALLISNCAVYILKNDDLNYVFRRIRLETIIVILLQDDICAMNLHMVSSELLGDLWIESPNIEDIHNCIQTMFRYITQRYIPTISYPESQFKIKFNNIPSTVVHFLTSEETVNVNNAIIQNGKIAENINFIKKGKTAHNGNFIDCIAVLTSKAFYCLEIDYKFVYRLDVKFIKALTITERADKIVIEKNNGDEILWMLNSKFITELEKVSMTVRQERLKIGKRKSIDISEYVQMSLRKKRPSYTMI</sequence>
<organism evidence="2 3">
    <name type="scientific">Stentor coeruleus</name>
    <dbReference type="NCBI Taxonomy" id="5963"/>
    <lineage>
        <taxon>Eukaryota</taxon>
        <taxon>Sar</taxon>
        <taxon>Alveolata</taxon>
        <taxon>Ciliophora</taxon>
        <taxon>Postciliodesmatophora</taxon>
        <taxon>Heterotrichea</taxon>
        <taxon>Heterotrichida</taxon>
        <taxon>Stentoridae</taxon>
        <taxon>Stentor</taxon>
    </lineage>
</organism>
<feature type="compositionally biased region" description="Low complexity" evidence="1">
    <location>
        <begin position="30"/>
        <end position="50"/>
    </location>
</feature>
<dbReference type="Proteomes" id="UP000187209">
    <property type="component" value="Unassembled WGS sequence"/>
</dbReference>
<dbReference type="EMBL" id="MPUH01000355">
    <property type="protein sequence ID" value="OMJ82063.1"/>
    <property type="molecule type" value="Genomic_DNA"/>
</dbReference>
<protein>
    <recommendedName>
        <fullName evidence="4">TH1 domain-containing protein</fullName>
    </recommendedName>
</protein>
<evidence type="ECO:0008006" key="4">
    <source>
        <dbReference type="Google" id="ProtNLM"/>
    </source>
</evidence>
<accession>A0A1R2BZ40</accession>
<reference evidence="2 3" key="1">
    <citation type="submission" date="2016-11" db="EMBL/GenBank/DDBJ databases">
        <title>The macronuclear genome of Stentor coeruleus: a giant cell with tiny introns.</title>
        <authorList>
            <person name="Slabodnick M."/>
            <person name="Ruby J.G."/>
            <person name="Reiff S.B."/>
            <person name="Swart E.C."/>
            <person name="Gosai S."/>
            <person name="Prabakaran S."/>
            <person name="Witkowska E."/>
            <person name="Larue G.E."/>
            <person name="Fisher S."/>
            <person name="Freeman R.M."/>
            <person name="Gunawardena J."/>
            <person name="Chu W."/>
            <person name="Stover N.A."/>
            <person name="Gregory B.D."/>
            <person name="Nowacki M."/>
            <person name="Derisi J."/>
            <person name="Roy S.W."/>
            <person name="Marshall W.F."/>
            <person name="Sood P."/>
        </authorList>
    </citation>
    <scope>NUCLEOTIDE SEQUENCE [LARGE SCALE GENOMIC DNA]</scope>
    <source>
        <strain evidence="2">WM001</strain>
    </source>
</reference>
<gene>
    <name evidence="2" type="ORF">SteCoe_17335</name>
</gene>
<keyword evidence="3" id="KW-1185">Reference proteome</keyword>
<comment type="caution">
    <text evidence="2">The sequence shown here is derived from an EMBL/GenBank/DDBJ whole genome shotgun (WGS) entry which is preliminary data.</text>
</comment>
<dbReference type="AlphaFoldDB" id="A0A1R2BZ40"/>
<dbReference type="OrthoDB" id="323739at2759"/>
<evidence type="ECO:0000256" key="1">
    <source>
        <dbReference type="SAM" id="MobiDB-lite"/>
    </source>
</evidence>
<proteinExistence type="predicted"/>
<evidence type="ECO:0000313" key="2">
    <source>
        <dbReference type="EMBL" id="OMJ82063.1"/>
    </source>
</evidence>
<name>A0A1R2BZ40_9CILI</name>